<dbReference type="InterPro" id="IPR050189">
    <property type="entry name" value="MFS_Efflux_Transporters"/>
</dbReference>
<keyword evidence="9" id="KW-1185">Reference proteome</keyword>
<feature type="transmembrane region" description="Helical" evidence="6">
    <location>
        <begin position="146"/>
        <end position="164"/>
    </location>
</feature>
<evidence type="ECO:0000259" key="7">
    <source>
        <dbReference type="PROSITE" id="PS50850"/>
    </source>
</evidence>
<feature type="transmembrane region" description="Helical" evidence="6">
    <location>
        <begin position="253"/>
        <end position="273"/>
    </location>
</feature>
<dbReference type="Gene3D" id="1.20.1250.20">
    <property type="entry name" value="MFS general substrate transporter like domains"/>
    <property type="match status" value="1"/>
</dbReference>
<evidence type="ECO:0000256" key="5">
    <source>
        <dbReference type="ARBA" id="ARBA00023136"/>
    </source>
</evidence>
<dbReference type="InterPro" id="IPR020846">
    <property type="entry name" value="MFS_dom"/>
</dbReference>
<feature type="transmembrane region" description="Helical" evidence="6">
    <location>
        <begin position="85"/>
        <end position="106"/>
    </location>
</feature>
<keyword evidence="2" id="KW-1003">Cell membrane</keyword>
<dbReference type="EMBL" id="CP022295">
    <property type="protein sequence ID" value="QSR28815.1"/>
    <property type="molecule type" value="Genomic_DNA"/>
</dbReference>
<feature type="transmembrane region" description="Helical" evidence="6">
    <location>
        <begin position="344"/>
        <end position="362"/>
    </location>
</feature>
<evidence type="ECO:0000313" key="8">
    <source>
        <dbReference type="EMBL" id="QSR28815.1"/>
    </source>
</evidence>
<gene>
    <name evidence="8" type="ORF">CFH99_24640</name>
</gene>
<keyword evidence="4 6" id="KW-1133">Transmembrane helix</keyword>
<evidence type="ECO:0000256" key="1">
    <source>
        <dbReference type="ARBA" id="ARBA00004651"/>
    </source>
</evidence>
<dbReference type="Proteomes" id="UP000662818">
    <property type="component" value="Chromosome"/>
</dbReference>
<feature type="transmembrane region" description="Helical" evidence="6">
    <location>
        <begin position="313"/>
        <end position="338"/>
    </location>
</feature>
<accession>A0ABX7PSZ2</accession>
<keyword evidence="5 6" id="KW-0472">Membrane</keyword>
<protein>
    <submittedName>
        <fullName evidence="8">MFS transporter</fullName>
    </submittedName>
</protein>
<sequence>MGTTEFVVAGLLPELARDFTTTEAHAGLAITVFAFGMVLGPPVMPMLTLGMSRRGVLTLALAVYAGAHVVSALITGFAVLLATRFIAAVATGTFWAVAAVVAASLVGAARASTAIGVVVGGGMLSTVIGVPLGAWAGQALGWRGPFWALALGAAVAVVALRRLVPEPTAGPEASGVRAELASLRSGRLWIVLLICAAVNAGVLSVYSFVSPLLAGRAGAAASLVPVALVLFGVGTFLGNLVGGRVGDQRPLATIATTATASLVACLVLVVAGAQIGPALAAFALLGAFGLSANPVLLTLAVRYGGAGATLPSAMATSTFNAGTAVGTALTATLLTGPLGDTSPAIVGLGFGLVVLAALGALARATRPRPAPADVPVAVPATASC</sequence>
<reference evidence="8 9" key="1">
    <citation type="submission" date="2017-06" db="EMBL/GenBank/DDBJ databases">
        <title>Complete Genome Sequence of the Soil Carbazole-Degrading Bacterium Nocardioides aromaticivorans IC177.</title>
        <authorList>
            <person name="Vejarano F."/>
            <person name="Suzuki-Minakuchi C."/>
            <person name="Ohtsubo Y."/>
            <person name="Tsuda M."/>
            <person name="Okada K."/>
            <person name="Nojiri H."/>
        </authorList>
    </citation>
    <scope>NUCLEOTIDE SEQUENCE [LARGE SCALE GENOMIC DNA]</scope>
    <source>
        <strain evidence="8 9">IC177</strain>
    </source>
</reference>
<evidence type="ECO:0000256" key="4">
    <source>
        <dbReference type="ARBA" id="ARBA00022989"/>
    </source>
</evidence>
<evidence type="ECO:0000256" key="2">
    <source>
        <dbReference type="ARBA" id="ARBA00022475"/>
    </source>
</evidence>
<feature type="transmembrane region" description="Helical" evidence="6">
    <location>
        <begin position="279"/>
        <end position="301"/>
    </location>
</feature>
<dbReference type="SUPFAM" id="SSF103473">
    <property type="entry name" value="MFS general substrate transporter"/>
    <property type="match status" value="1"/>
</dbReference>
<dbReference type="PANTHER" id="PTHR43124:SF3">
    <property type="entry name" value="CHLORAMPHENICOL EFFLUX PUMP RV0191"/>
    <property type="match status" value="1"/>
</dbReference>
<evidence type="ECO:0000256" key="3">
    <source>
        <dbReference type="ARBA" id="ARBA00022692"/>
    </source>
</evidence>
<evidence type="ECO:0000256" key="6">
    <source>
        <dbReference type="SAM" id="Phobius"/>
    </source>
</evidence>
<feature type="transmembrane region" description="Helical" evidence="6">
    <location>
        <begin position="185"/>
        <end position="208"/>
    </location>
</feature>
<dbReference type="InterPro" id="IPR036259">
    <property type="entry name" value="MFS_trans_sf"/>
</dbReference>
<feature type="transmembrane region" description="Helical" evidence="6">
    <location>
        <begin position="24"/>
        <end position="44"/>
    </location>
</feature>
<feature type="transmembrane region" description="Helical" evidence="6">
    <location>
        <begin position="56"/>
        <end position="79"/>
    </location>
</feature>
<keyword evidence="3 6" id="KW-0812">Transmembrane</keyword>
<feature type="domain" description="Major facilitator superfamily (MFS) profile" evidence="7">
    <location>
        <begin position="1"/>
        <end position="368"/>
    </location>
</feature>
<feature type="transmembrane region" description="Helical" evidence="6">
    <location>
        <begin position="113"/>
        <end position="134"/>
    </location>
</feature>
<dbReference type="PANTHER" id="PTHR43124">
    <property type="entry name" value="PURINE EFFLUX PUMP PBUE"/>
    <property type="match status" value="1"/>
</dbReference>
<organism evidence="8 9">
    <name type="scientific">Nocardioides aromaticivorans</name>
    <dbReference type="NCBI Taxonomy" id="200618"/>
    <lineage>
        <taxon>Bacteria</taxon>
        <taxon>Bacillati</taxon>
        <taxon>Actinomycetota</taxon>
        <taxon>Actinomycetes</taxon>
        <taxon>Propionibacteriales</taxon>
        <taxon>Nocardioidaceae</taxon>
        <taxon>Nocardioides</taxon>
    </lineage>
</organism>
<name>A0ABX7PSZ2_9ACTN</name>
<comment type="subcellular location">
    <subcellularLocation>
        <location evidence="1">Cell membrane</location>
        <topology evidence="1">Multi-pass membrane protein</topology>
    </subcellularLocation>
</comment>
<dbReference type="CDD" id="cd17324">
    <property type="entry name" value="MFS_NepI_like"/>
    <property type="match status" value="1"/>
</dbReference>
<dbReference type="Pfam" id="PF07690">
    <property type="entry name" value="MFS_1"/>
    <property type="match status" value="1"/>
</dbReference>
<dbReference type="PROSITE" id="PS50850">
    <property type="entry name" value="MFS"/>
    <property type="match status" value="1"/>
</dbReference>
<feature type="transmembrane region" description="Helical" evidence="6">
    <location>
        <begin position="220"/>
        <end position="241"/>
    </location>
</feature>
<dbReference type="InterPro" id="IPR011701">
    <property type="entry name" value="MFS"/>
</dbReference>
<evidence type="ECO:0000313" key="9">
    <source>
        <dbReference type="Proteomes" id="UP000662818"/>
    </source>
</evidence>
<proteinExistence type="predicted"/>